<keyword evidence="2" id="KW-1185">Reference proteome</keyword>
<dbReference type="Proteomes" id="UP001501411">
    <property type="component" value="Unassembled WGS sequence"/>
</dbReference>
<reference evidence="2" key="1">
    <citation type="journal article" date="2019" name="Int. J. Syst. Evol. Microbiol.">
        <title>The Global Catalogue of Microorganisms (GCM) 10K type strain sequencing project: providing services to taxonomists for standard genome sequencing and annotation.</title>
        <authorList>
            <consortium name="The Broad Institute Genomics Platform"/>
            <consortium name="The Broad Institute Genome Sequencing Center for Infectious Disease"/>
            <person name="Wu L."/>
            <person name="Ma J."/>
        </authorList>
    </citation>
    <scope>NUCLEOTIDE SEQUENCE [LARGE SCALE GENOMIC DNA]</scope>
    <source>
        <strain evidence="2">JCM 18200</strain>
    </source>
</reference>
<gene>
    <name evidence="1" type="ORF">GCM10023231_00040</name>
</gene>
<sequence length="167" mass="17680">MGIAAMCHAQLGAKNKLSIGPEVALPMGDAADAYQLGYGLSLQGEYQLVQQFNLTASIGYLTFAYKKEIKDLLKAVGEKTSSSGSIPLKAGGKYYFSDKLYGGAEIGASFSTAKGGGTAFAYAPAIGINLPLANRYGLDVSIRFEGWSKEAATYRFFGLRAAFTFGI</sequence>
<dbReference type="SUPFAM" id="SSF56925">
    <property type="entry name" value="OMPA-like"/>
    <property type="match status" value="1"/>
</dbReference>
<name>A0ABP9AB93_9SPHI</name>
<proteinExistence type="predicted"/>
<evidence type="ECO:0000313" key="2">
    <source>
        <dbReference type="Proteomes" id="UP001501411"/>
    </source>
</evidence>
<accession>A0ABP9AB93</accession>
<dbReference type="EMBL" id="BAABIQ010000001">
    <property type="protein sequence ID" value="GAA4777666.1"/>
    <property type="molecule type" value="Genomic_DNA"/>
</dbReference>
<dbReference type="InterPro" id="IPR011250">
    <property type="entry name" value="OMP/PagP_B-barrel"/>
</dbReference>
<evidence type="ECO:0008006" key="3">
    <source>
        <dbReference type="Google" id="ProtNLM"/>
    </source>
</evidence>
<organism evidence="1 2">
    <name type="scientific">Olivibacter ginsenosidimutans</name>
    <dbReference type="NCBI Taxonomy" id="1176537"/>
    <lineage>
        <taxon>Bacteria</taxon>
        <taxon>Pseudomonadati</taxon>
        <taxon>Bacteroidota</taxon>
        <taxon>Sphingobacteriia</taxon>
        <taxon>Sphingobacteriales</taxon>
        <taxon>Sphingobacteriaceae</taxon>
        <taxon>Olivibacter</taxon>
    </lineage>
</organism>
<evidence type="ECO:0000313" key="1">
    <source>
        <dbReference type="EMBL" id="GAA4777666.1"/>
    </source>
</evidence>
<protein>
    <recommendedName>
        <fullName evidence="3">Outer membrane beta-barrel protein</fullName>
    </recommendedName>
</protein>
<comment type="caution">
    <text evidence="1">The sequence shown here is derived from an EMBL/GenBank/DDBJ whole genome shotgun (WGS) entry which is preliminary data.</text>
</comment>